<feature type="region of interest" description="Disordered" evidence="4">
    <location>
        <begin position="239"/>
        <end position="260"/>
    </location>
</feature>
<dbReference type="SUPFAM" id="SSF46785">
    <property type="entry name" value="Winged helix' DNA-binding domain"/>
    <property type="match status" value="1"/>
</dbReference>
<dbReference type="Proteomes" id="UP000319213">
    <property type="component" value="Unassembled WGS sequence"/>
</dbReference>
<evidence type="ECO:0000259" key="5">
    <source>
        <dbReference type="PROSITE" id="PS51077"/>
    </source>
</evidence>
<dbReference type="OrthoDB" id="4924204at2"/>
<name>A0A543J2D7_9ACTN</name>
<dbReference type="PANTHER" id="PTHR30136">
    <property type="entry name" value="HELIX-TURN-HELIX TRANSCRIPTIONAL REGULATOR, ICLR FAMILY"/>
    <property type="match status" value="1"/>
</dbReference>
<feature type="domain" description="HTH iclR-type" evidence="5">
    <location>
        <begin position="1"/>
        <end position="62"/>
    </location>
</feature>
<dbReference type="InterPro" id="IPR014757">
    <property type="entry name" value="Tscrpt_reg_IclR_C"/>
</dbReference>
<evidence type="ECO:0000256" key="1">
    <source>
        <dbReference type="ARBA" id="ARBA00023015"/>
    </source>
</evidence>
<keyword evidence="1" id="KW-0805">Transcription regulation</keyword>
<organism evidence="7 8">
    <name type="scientific">Thermopolyspora flexuosa</name>
    <dbReference type="NCBI Taxonomy" id="103836"/>
    <lineage>
        <taxon>Bacteria</taxon>
        <taxon>Bacillati</taxon>
        <taxon>Actinomycetota</taxon>
        <taxon>Actinomycetes</taxon>
        <taxon>Streptosporangiales</taxon>
        <taxon>Streptosporangiaceae</taxon>
        <taxon>Thermopolyspora</taxon>
    </lineage>
</organism>
<evidence type="ECO:0000259" key="6">
    <source>
        <dbReference type="PROSITE" id="PS51078"/>
    </source>
</evidence>
<evidence type="ECO:0000256" key="3">
    <source>
        <dbReference type="ARBA" id="ARBA00023163"/>
    </source>
</evidence>
<sequence>MNSAEYALQTVLLVAQRGSISVTELALALDVAPSTAHRVLANCRRSGFVRQDVRGGPYVPGPVLHEISLLASRPVRLRDAVDEVVHELHEETGETIGVMILEGRNARTVQSVAGAPPRAIGPRLGRVFPADLVAGGKAMLAVERPERLLRRFPDRKLSVAADGTRRSWRDFERELHIIRHRGWAYAIGDTDPRISAIAAPLVLASGDPVAAITVVMPRGRLSTRSEVEQMAGPLLQAAARAQSRLRGGEAHRLSPESASR</sequence>
<feature type="compositionally biased region" description="Basic and acidic residues" evidence="4">
    <location>
        <begin position="246"/>
        <end position="260"/>
    </location>
</feature>
<dbReference type="Pfam" id="PF09339">
    <property type="entry name" value="HTH_IclR"/>
    <property type="match status" value="1"/>
</dbReference>
<keyword evidence="2" id="KW-0238">DNA-binding</keyword>
<dbReference type="AlphaFoldDB" id="A0A543J2D7"/>
<evidence type="ECO:0000313" key="7">
    <source>
        <dbReference type="EMBL" id="TQM76996.1"/>
    </source>
</evidence>
<keyword evidence="3" id="KW-0804">Transcription</keyword>
<dbReference type="InterPro" id="IPR036390">
    <property type="entry name" value="WH_DNA-bd_sf"/>
</dbReference>
<dbReference type="InterPro" id="IPR005471">
    <property type="entry name" value="Tscrpt_reg_IclR_N"/>
</dbReference>
<gene>
    <name evidence="7" type="ORF">FHX40_3748</name>
</gene>
<dbReference type="InterPro" id="IPR050707">
    <property type="entry name" value="HTH_MetabolicPath_Reg"/>
</dbReference>
<dbReference type="PANTHER" id="PTHR30136:SF35">
    <property type="entry name" value="HTH-TYPE TRANSCRIPTIONAL REGULATOR RV1719"/>
    <property type="match status" value="1"/>
</dbReference>
<dbReference type="InterPro" id="IPR036388">
    <property type="entry name" value="WH-like_DNA-bd_sf"/>
</dbReference>
<dbReference type="SMART" id="SM00346">
    <property type="entry name" value="HTH_ICLR"/>
    <property type="match status" value="1"/>
</dbReference>
<comment type="caution">
    <text evidence="7">The sequence shown here is derived from an EMBL/GenBank/DDBJ whole genome shotgun (WGS) entry which is preliminary data.</text>
</comment>
<accession>A0A543J2D7</accession>
<dbReference type="GO" id="GO:0045892">
    <property type="term" value="P:negative regulation of DNA-templated transcription"/>
    <property type="evidence" value="ECO:0007669"/>
    <property type="project" value="TreeGrafter"/>
</dbReference>
<dbReference type="Gene3D" id="3.30.450.40">
    <property type="match status" value="1"/>
</dbReference>
<dbReference type="GO" id="GO:0003677">
    <property type="term" value="F:DNA binding"/>
    <property type="evidence" value="ECO:0007669"/>
    <property type="project" value="UniProtKB-KW"/>
</dbReference>
<dbReference type="GO" id="GO:0003700">
    <property type="term" value="F:DNA-binding transcription factor activity"/>
    <property type="evidence" value="ECO:0007669"/>
    <property type="project" value="TreeGrafter"/>
</dbReference>
<reference evidence="7 8" key="1">
    <citation type="submission" date="2019-06" db="EMBL/GenBank/DDBJ databases">
        <title>Sequencing the genomes of 1000 actinobacteria strains.</title>
        <authorList>
            <person name="Klenk H.-P."/>
        </authorList>
    </citation>
    <scope>NUCLEOTIDE SEQUENCE [LARGE SCALE GENOMIC DNA]</scope>
    <source>
        <strain evidence="7 8">DSM 43186</strain>
    </source>
</reference>
<dbReference type="InterPro" id="IPR029016">
    <property type="entry name" value="GAF-like_dom_sf"/>
</dbReference>
<dbReference type="Pfam" id="PF01614">
    <property type="entry name" value="IclR_C"/>
    <property type="match status" value="1"/>
</dbReference>
<evidence type="ECO:0000256" key="4">
    <source>
        <dbReference type="SAM" id="MobiDB-lite"/>
    </source>
</evidence>
<evidence type="ECO:0000313" key="8">
    <source>
        <dbReference type="Proteomes" id="UP000319213"/>
    </source>
</evidence>
<dbReference type="PROSITE" id="PS51078">
    <property type="entry name" value="ICLR_ED"/>
    <property type="match status" value="1"/>
</dbReference>
<protein>
    <submittedName>
        <fullName evidence="7">IclR family transcriptional regulator</fullName>
    </submittedName>
</protein>
<proteinExistence type="predicted"/>
<dbReference type="PROSITE" id="PS51077">
    <property type="entry name" value="HTH_ICLR"/>
    <property type="match status" value="1"/>
</dbReference>
<feature type="domain" description="IclR-ED" evidence="6">
    <location>
        <begin position="63"/>
        <end position="248"/>
    </location>
</feature>
<evidence type="ECO:0000256" key="2">
    <source>
        <dbReference type="ARBA" id="ARBA00023125"/>
    </source>
</evidence>
<dbReference type="Gene3D" id="1.10.10.10">
    <property type="entry name" value="Winged helix-like DNA-binding domain superfamily/Winged helix DNA-binding domain"/>
    <property type="match status" value="1"/>
</dbReference>
<keyword evidence="8" id="KW-1185">Reference proteome</keyword>
<dbReference type="RefSeq" id="WP_142260793.1">
    <property type="nucleotide sequence ID" value="NZ_BMPV01000009.1"/>
</dbReference>
<dbReference type="EMBL" id="VFPQ01000001">
    <property type="protein sequence ID" value="TQM76996.1"/>
    <property type="molecule type" value="Genomic_DNA"/>
</dbReference>
<dbReference type="SUPFAM" id="SSF55781">
    <property type="entry name" value="GAF domain-like"/>
    <property type="match status" value="1"/>
</dbReference>